<evidence type="ECO:0000313" key="25">
    <source>
        <dbReference type="Proteomes" id="UP001162162"/>
    </source>
</evidence>
<dbReference type="PANTHER" id="PTHR12053:SF3">
    <property type="entry name" value="CARBOXYPEPTIDASE Q"/>
    <property type="match status" value="1"/>
</dbReference>
<dbReference type="Proteomes" id="UP001162162">
    <property type="component" value="Unassembled WGS sequence"/>
</dbReference>
<evidence type="ECO:0000256" key="21">
    <source>
        <dbReference type="ARBA" id="ARBA00033328"/>
    </source>
</evidence>
<evidence type="ECO:0000256" key="20">
    <source>
        <dbReference type="ARBA" id="ARBA00025833"/>
    </source>
</evidence>
<keyword evidence="18" id="KW-0325">Glycoprotein</keyword>
<comment type="subcellular location">
    <subcellularLocation>
        <location evidence="1">Endoplasmic reticulum</location>
    </subcellularLocation>
    <subcellularLocation>
        <location evidence="3">Golgi apparatus</location>
    </subcellularLocation>
    <subcellularLocation>
        <location evidence="2">Lysosome</location>
    </subcellularLocation>
    <subcellularLocation>
        <location evidence="4">Secreted</location>
    </subcellularLocation>
</comment>
<keyword evidence="15" id="KW-0333">Golgi apparatus</keyword>
<keyword evidence="8" id="KW-0121">Carboxypeptidase</keyword>
<protein>
    <recommendedName>
        <fullName evidence="6">Carboxypeptidase Q</fullName>
    </recommendedName>
    <alternativeName>
        <fullName evidence="21">Plasma glutamate carboxypeptidase</fullName>
    </alternativeName>
</protein>
<evidence type="ECO:0000256" key="17">
    <source>
        <dbReference type="ARBA" id="ARBA00023145"/>
    </source>
</evidence>
<dbReference type="Gene3D" id="3.40.630.10">
    <property type="entry name" value="Zn peptidases"/>
    <property type="match status" value="1"/>
</dbReference>
<comment type="caution">
    <text evidence="24">The sequence shown here is derived from an EMBL/GenBank/DDBJ whole genome shotgun (WGS) entry which is preliminary data.</text>
</comment>
<evidence type="ECO:0000256" key="10">
    <source>
        <dbReference type="ARBA" id="ARBA00022723"/>
    </source>
</evidence>
<evidence type="ECO:0000256" key="16">
    <source>
        <dbReference type="ARBA" id="ARBA00023049"/>
    </source>
</evidence>
<keyword evidence="10" id="KW-0479">Metal-binding</keyword>
<evidence type="ECO:0000256" key="4">
    <source>
        <dbReference type="ARBA" id="ARBA00004613"/>
    </source>
</evidence>
<dbReference type="Pfam" id="PF04389">
    <property type="entry name" value="Peptidase_M28"/>
    <property type="match status" value="1"/>
</dbReference>
<dbReference type="GO" id="GO:0004180">
    <property type="term" value="F:carboxypeptidase activity"/>
    <property type="evidence" value="ECO:0007669"/>
    <property type="project" value="UniProtKB-KW"/>
</dbReference>
<evidence type="ECO:0000256" key="11">
    <source>
        <dbReference type="ARBA" id="ARBA00022729"/>
    </source>
</evidence>
<keyword evidence="14" id="KW-0862">Zinc</keyword>
<keyword evidence="19" id="KW-0458">Lysosome</keyword>
<evidence type="ECO:0000256" key="7">
    <source>
        <dbReference type="ARBA" id="ARBA00022525"/>
    </source>
</evidence>
<evidence type="ECO:0000313" key="24">
    <source>
        <dbReference type="EMBL" id="KAJ8947304.1"/>
    </source>
</evidence>
<evidence type="ECO:0000256" key="8">
    <source>
        <dbReference type="ARBA" id="ARBA00022645"/>
    </source>
</evidence>
<dbReference type="AlphaFoldDB" id="A0AAV8Y9U2"/>
<feature type="domain" description="Peptidase M28" evidence="23">
    <location>
        <begin position="30"/>
        <end position="218"/>
    </location>
</feature>
<proteinExistence type="inferred from homology"/>
<keyword evidence="22" id="KW-0472">Membrane</keyword>
<dbReference type="GO" id="GO:0043171">
    <property type="term" value="P:peptide catabolic process"/>
    <property type="evidence" value="ECO:0007669"/>
    <property type="project" value="TreeGrafter"/>
</dbReference>
<keyword evidence="25" id="KW-1185">Reference proteome</keyword>
<gene>
    <name evidence="24" type="ORF">NQ318_004556</name>
</gene>
<dbReference type="GO" id="GO:0005764">
    <property type="term" value="C:lysosome"/>
    <property type="evidence" value="ECO:0007669"/>
    <property type="project" value="UniProtKB-SubCell"/>
</dbReference>
<dbReference type="GO" id="GO:0046872">
    <property type="term" value="F:metal ion binding"/>
    <property type="evidence" value="ECO:0007669"/>
    <property type="project" value="UniProtKB-KW"/>
</dbReference>
<evidence type="ECO:0000256" key="19">
    <source>
        <dbReference type="ARBA" id="ARBA00023228"/>
    </source>
</evidence>
<keyword evidence="17" id="KW-0865">Zymogen</keyword>
<evidence type="ECO:0000256" key="13">
    <source>
        <dbReference type="ARBA" id="ARBA00022824"/>
    </source>
</evidence>
<evidence type="ECO:0000256" key="5">
    <source>
        <dbReference type="ARBA" id="ARBA00010918"/>
    </source>
</evidence>
<dbReference type="InterPro" id="IPR039866">
    <property type="entry name" value="CPQ"/>
</dbReference>
<dbReference type="EMBL" id="JAPWTK010000164">
    <property type="protein sequence ID" value="KAJ8947304.1"/>
    <property type="molecule type" value="Genomic_DNA"/>
</dbReference>
<dbReference type="FunFam" id="3.40.630.10:FF:000036">
    <property type="entry name" value="Carboxypeptidase Q"/>
    <property type="match status" value="1"/>
</dbReference>
<organism evidence="24 25">
    <name type="scientific">Aromia moschata</name>
    <dbReference type="NCBI Taxonomy" id="1265417"/>
    <lineage>
        <taxon>Eukaryota</taxon>
        <taxon>Metazoa</taxon>
        <taxon>Ecdysozoa</taxon>
        <taxon>Arthropoda</taxon>
        <taxon>Hexapoda</taxon>
        <taxon>Insecta</taxon>
        <taxon>Pterygota</taxon>
        <taxon>Neoptera</taxon>
        <taxon>Endopterygota</taxon>
        <taxon>Coleoptera</taxon>
        <taxon>Polyphaga</taxon>
        <taxon>Cucujiformia</taxon>
        <taxon>Chrysomeloidea</taxon>
        <taxon>Cerambycidae</taxon>
        <taxon>Cerambycinae</taxon>
        <taxon>Callichromatini</taxon>
        <taxon>Aromia</taxon>
    </lineage>
</organism>
<evidence type="ECO:0000259" key="23">
    <source>
        <dbReference type="Pfam" id="PF04389"/>
    </source>
</evidence>
<sequence>MLQRMQDRGDNITIRLNIQTQNLTEVTSRNTVAEVQGSEQPEKVVIVSGHLDSWDVGVGAMDDGGGVFISWYALVVLRTLGLKPKRTVRAVLWTNEENGMAGVKSYNEVHQDDLDDFIFIMESDYGTFTPLGLEFVAGAKGTCILTEIMKLLEPINATQAVKSTSVGSDIALWTGIIPTGSLLNDNDAYFWYHHTKADTMDVMDTDALDKATALWASVAYILADLKDDFPGDFSDSDSGFYSVPNVLFIILLSLVGFVLR</sequence>
<comment type="similarity">
    <text evidence="5">Belongs to the peptidase M28 family.</text>
</comment>
<keyword evidence="22" id="KW-1133">Transmembrane helix</keyword>
<keyword evidence="9" id="KW-0645">Protease</keyword>
<evidence type="ECO:0000256" key="12">
    <source>
        <dbReference type="ARBA" id="ARBA00022801"/>
    </source>
</evidence>
<dbReference type="GO" id="GO:0006508">
    <property type="term" value="P:proteolysis"/>
    <property type="evidence" value="ECO:0007669"/>
    <property type="project" value="UniProtKB-KW"/>
</dbReference>
<comment type="subunit">
    <text evidence="20">Homodimer. The monomeric form is inactive while the homodimer is active.</text>
</comment>
<dbReference type="InterPro" id="IPR007484">
    <property type="entry name" value="Peptidase_M28"/>
</dbReference>
<evidence type="ECO:0000256" key="1">
    <source>
        <dbReference type="ARBA" id="ARBA00004240"/>
    </source>
</evidence>
<dbReference type="GO" id="GO:0005794">
    <property type="term" value="C:Golgi apparatus"/>
    <property type="evidence" value="ECO:0007669"/>
    <property type="project" value="UniProtKB-SubCell"/>
</dbReference>
<evidence type="ECO:0000256" key="3">
    <source>
        <dbReference type="ARBA" id="ARBA00004555"/>
    </source>
</evidence>
<evidence type="ECO:0000256" key="6">
    <source>
        <dbReference type="ARBA" id="ARBA00014116"/>
    </source>
</evidence>
<keyword evidence="22" id="KW-0812">Transmembrane</keyword>
<keyword evidence="16" id="KW-0482">Metalloprotease</keyword>
<keyword evidence="7" id="KW-0964">Secreted</keyword>
<dbReference type="PANTHER" id="PTHR12053">
    <property type="entry name" value="PROTEASE FAMILY M28 PLASMA GLUTAMATE CARBOXYPEPTIDASE-RELATED"/>
    <property type="match status" value="1"/>
</dbReference>
<feature type="transmembrane region" description="Helical" evidence="22">
    <location>
        <begin position="239"/>
        <end position="259"/>
    </location>
</feature>
<dbReference type="GO" id="GO:0005783">
    <property type="term" value="C:endoplasmic reticulum"/>
    <property type="evidence" value="ECO:0007669"/>
    <property type="project" value="UniProtKB-SubCell"/>
</dbReference>
<accession>A0AAV8Y9U2</accession>
<keyword evidence="11" id="KW-0732">Signal</keyword>
<reference evidence="24" key="1">
    <citation type="journal article" date="2023" name="Insect Mol. Biol.">
        <title>Genome sequencing provides insights into the evolution of gene families encoding plant cell wall-degrading enzymes in longhorned beetles.</title>
        <authorList>
            <person name="Shin N.R."/>
            <person name="Okamura Y."/>
            <person name="Kirsch R."/>
            <person name="Pauchet Y."/>
        </authorList>
    </citation>
    <scope>NUCLEOTIDE SEQUENCE</scope>
    <source>
        <strain evidence="24">AMC_N1</strain>
    </source>
</reference>
<evidence type="ECO:0000256" key="18">
    <source>
        <dbReference type="ARBA" id="ARBA00023180"/>
    </source>
</evidence>
<dbReference type="GO" id="GO:0070573">
    <property type="term" value="F:metallodipeptidase activity"/>
    <property type="evidence" value="ECO:0007669"/>
    <property type="project" value="InterPro"/>
</dbReference>
<keyword evidence="13" id="KW-0256">Endoplasmic reticulum</keyword>
<evidence type="ECO:0000256" key="14">
    <source>
        <dbReference type="ARBA" id="ARBA00022833"/>
    </source>
</evidence>
<keyword evidence="12" id="KW-0378">Hydrolase</keyword>
<dbReference type="GO" id="GO:0005615">
    <property type="term" value="C:extracellular space"/>
    <property type="evidence" value="ECO:0007669"/>
    <property type="project" value="TreeGrafter"/>
</dbReference>
<evidence type="ECO:0000256" key="22">
    <source>
        <dbReference type="SAM" id="Phobius"/>
    </source>
</evidence>
<dbReference type="SUPFAM" id="SSF53187">
    <property type="entry name" value="Zn-dependent exopeptidases"/>
    <property type="match status" value="1"/>
</dbReference>
<evidence type="ECO:0000256" key="15">
    <source>
        <dbReference type="ARBA" id="ARBA00023034"/>
    </source>
</evidence>
<evidence type="ECO:0000256" key="9">
    <source>
        <dbReference type="ARBA" id="ARBA00022670"/>
    </source>
</evidence>
<name>A0AAV8Y9U2_9CUCU</name>
<evidence type="ECO:0000256" key="2">
    <source>
        <dbReference type="ARBA" id="ARBA00004371"/>
    </source>
</evidence>